<dbReference type="HOGENOM" id="CLU_005003_2_1_9"/>
<gene>
    <name evidence="2" type="ORF">CM240_2397</name>
</gene>
<dbReference type="InterPro" id="IPR001173">
    <property type="entry name" value="Glyco_trans_2-like"/>
</dbReference>
<sequence>MRNKNEVILGTIPNKKIEISKESPYKFKYVSSVYNIKSIYLYIGDEDIKSKISINIYKDNEKNLVSIGKSEDINNKWIEVRFPIVLGIYNEDLIFEISYDDGKCNIYSDKNDNICMKIEYEDMDKVAAKELDKHVKELRTIYNSSGWRFLVRLYNVRDKILNFFRGIKKFIKLIYVIIKNINIANIRRAKEFIKDEGFKAFLRKAYGKLRGERLDYTYWLSNHLPTNSELEYQRSYKFQYEPKISILIPTYKTPKHLLIETLDSVINQTYSNWELCIVDGNSETPHVNEILDEYSSKYEKIKVKYLDENKGIDGNTQEAYYIATGDYIGLFDHDDLLEPNALYEVVKAINEDNTIDFIYTDEDKINEKSDYRFDPHFKQDFAPDTFRSYNYICHFSVFRKDLMDKIGGFRYGFNGSQDYDIILRATENAQNIHHIPKILYSWRVHSGSTAGNPKNKMYCYDSAKKAIDEQLKRMGIKGKTVDGKYIGTYEVEYEIIGNPKVSILIPTKDHVEDLNRTITSIFNKTSYKNYEIIVIENNSELEETFEYYKEIEEKYSNIKVVTWEKGFNYSAINNFGAKFASGEHILLLNNDVEVINEEWLTKMVSLSQREDVGCVGAKLYYPDDTIQHGGVIVGLGGAAAHAHRGFDKNDYGFFLRLGITQNLSAVTGACLLIKKSVFDEVNGLDETFEVAYNDVDFCLRVLMTGRVNVWTPYAELYHYESKSRGLEDTEEKQKRFMGEFNRFRERYADFLEKGDPYYSCNLTLAKEDFSYRF</sequence>
<dbReference type="CDD" id="cd04184">
    <property type="entry name" value="GT2_RfbC_Mx_like"/>
    <property type="match status" value="1"/>
</dbReference>
<keyword evidence="2" id="KW-0808">Transferase</keyword>
<dbReference type="eggNOG" id="COG1216">
    <property type="taxonomic scope" value="Bacteria"/>
</dbReference>
<reference evidence="2 3" key="1">
    <citation type="submission" date="2013-11" db="EMBL/GenBank/DDBJ databases">
        <title>Complete genome sequence of Clostridum sp. M2/40.</title>
        <authorList>
            <person name="Wibberg D."/>
            <person name="Puehler A."/>
            <person name="Schlueter A."/>
        </authorList>
    </citation>
    <scope>NUCLEOTIDE SEQUENCE [LARGE SCALE GENOMIC DNA]</scope>
    <source>
        <strain evidence="3">M2/40</strain>
    </source>
</reference>
<proteinExistence type="predicted"/>
<dbReference type="PATRIC" id="fig|1216932.3.peg.2375"/>
<name>W6S0Z3_9CLOT</name>
<dbReference type="PANTHER" id="PTHR43179">
    <property type="entry name" value="RHAMNOSYLTRANSFERASE WBBL"/>
    <property type="match status" value="1"/>
</dbReference>
<dbReference type="Pfam" id="PF00535">
    <property type="entry name" value="Glycos_transf_2"/>
    <property type="match status" value="2"/>
</dbReference>
<evidence type="ECO:0000313" key="3">
    <source>
        <dbReference type="Proteomes" id="UP000019426"/>
    </source>
</evidence>
<evidence type="ECO:0000259" key="1">
    <source>
        <dbReference type="Pfam" id="PF00535"/>
    </source>
</evidence>
<feature type="domain" description="Glycosyltransferase 2-like" evidence="1">
    <location>
        <begin position="245"/>
        <end position="406"/>
    </location>
</feature>
<dbReference type="STRING" id="1216932.CM240_2397"/>
<organism evidence="2 3">
    <name type="scientific">Clostridium bornimense</name>
    <dbReference type="NCBI Taxonomy" id="1216932"/>
    <lineage>
        <taxon>Bacteria</taxon>
        <taxon>Bacillati</taxon>
        <taxon>Bacillota</taxon>
        <taxon>Clostridia</taxon>
        <taxon>Eubacteriales</taxon>
        <taxon>Clostridiaceae</taxon>
        <taxon>Clostridium</taxon>
    </lineage>
</organism>
<dbReference type="Proteomes" id="UP000019426">
    <property type="component" value="Chromosome M2/40_rep1"/>
</dbReference>
<protein>
    <submittedName>
        <fullName evidence="2">Putative family 2 glycosyl transferase</fullName>
    </submittedName>
</protein>
<evidence type="ECO:0000313" key="2">
    <source>
        <dbReference type="EMBL" id="CDM69534.1"/>
    </source>
</evidence>
<dbReference type="EMBL" id="HG917868">
    <property type="protein sequence ID" value="CDM69534.1"/>
    <property type="molecule type" value="Genomic_DNA"/>
</dbReference>
<dbReference type="CDD" id="cd04186">
    <property type="entry name" value="GT_2_like_c"/>
    <property type="match status" value="1"/>
</dbReference>
<dbReference type="Gene3D" id="3.90.550.10">
    <property type="entry name" value="Spore Coat Polysaccharide Biosynthesis Protein SpsA, Chain A"/>
    <property type="match status" value="2"/>
</dbReference>
<dbReference type="KEGG" id="clt:CM240_2397"/>
<keyword evidence="3" id="KW-1185">Reference proteome</keyword>
<dbReference type="AlphaFoldDB" id="W6S0Z3"/>
<dbReference type="InterPro" id="IPR029044">
    <property type="entry name" value="Nucleotide-diphossugar_trans"/>
</dbReference>
<feature type="domain" description="Glycosyltransferase 2-like" evidence="1">
    <location>
        <begin position="502"/>
        <end position="680"/>
    </location>
</feature>
<dbReference type="PANTHER" id="PTHR43179:SF7">
    <property type="entry name" value="RHAMNOSYLTRANSFERASE WBBL"/>
    <property type="match status" value="1"/>
</dbReference>
<dbReference type="SUPFAM" id="SSF53448">
    <property type="entry name" value="Nucleotide-diphospho-sugar transferases"/>
    <property type="match status" value="2"/>
</dbReference>
<accession>W6S0Z3</accession>
<dbReference type="RefSeq" id="WP_084485432.1">
    <property type="nucleotide sequence ID" value="NZ_HG917868.1"/>
</dbReference>
<dbReference type="eggNOG" id="COG1215">
    <property type="taxonomic scope" value="Bacteria"/>
</dbReference>
<dbReference type="GO" id="GO:0016757">
    <property type="term" value="F:glycosyltransferase activity"/>
    <property type="evidence" value="ECO:0007669"/>
    <property type="project" value="UniProtKB-KW"/>
</dbReference>